<comment type="cofactor">
    <cofactor evidence="1">
        <name>pyridoxal 5'-phosphate</name>
        <dbReference type="ChEBI" id="CHEBI:597326"/>
    </cofactor>
</comment>
<dbReference type="PANTHER" id="PTHR13693">
    <property type="entry name" value="CLASS II AMINOTRANSFERASE/8-AMINO-7-OXONONANOATE SYNTHASE"/>
    <property type="match status" value="1"/>
</dbReference>
<dbReference type="InterPro" id="IPR050087">
    <property type="entry name" value="AON_synthase_class-II"/>
</dbReference>
<evidence type="ECO:0000313" key="6">
    <source>
        <dbReference type="EMBL" id="UOO87976.1"/>
    </source>
</evidence>
<dbReference type="Gene3D" id="3.90.1150.10">
    <property type="entry name" value="Aspartate Aminotransferase, domain 1"/>
    <property type="match status" value="1"/>
</dbReference>
<accession>A0ABY4DWU4</accession>
<evidence type="ECO:0000256" key="3">
    <source>
        <dbReference type="ARBA" id="ARBA00022679"/>
    </source>
</evidence>
<dbReference type="Gene3D" id="3.40.640.10">
    <property type="entry name" value="Type I PLP-dependent aspartate aminotransferase-like (Major domain)"/>
    <property type="match status" value="1"/>
</dbReference>
<name>A0ABY4DWU4_9NEIS</name>
<evidence type="ECO:0000313" key="7">
    <source>
        <dbReference type="Proteomes" id="UP000832011"/>
    </source>
</evidence>
<dbReference type="Pfam" id="PF00155">
    <property type="entry name" value="Aminotran_1_2"/>
    <property type="match status" value="1"/>
</dbReference>
<keyword evidence="3" id="KW-0808">Transferase</keyword>
<evidence type="ECO:0000259" key="5">
    <source>
        <dbReference type="Pfam" id="PF00155"/>
    </source>
</evidence>
<organism evidence="6 7">
    <name type="scientific">Vitreoscilla massiliensis</name>
    <dbReference type="NCBI Taxonomy" id="1689272"/>
    <lineage>
        <taxon>Bacteria</taxon>
        <taxon>Pseudomonadati</taxon>
        <taxon>Pseudomonadota</taxon>
        <taxon>Betaproteobacteria</taxon>
        <taxon>Neisseriales</taxon>
        <taxon>Neisseriaceae</taxon>
        <taxon>Vitreoscilla</taxon>
    </lineage>
</organism>
<gene>
    <name evidence="6" type="ORF">LVJ82_10775</name>
</gene>
<dbReference type="PANTHER" id="PTHR13693:SF100">
    <property type="entry name" value="8-AMINO-7-OXONONANOATE SYNTHASE"/>
    <property type="match status" value="1"/>
</dbReference>
<feature type="domain" description="Aminotransferase class I/classII large" evidence="5">
    <location>
        <begin position="41"/>
        <end position="382"/>
    </location>
</feature>
<dbReference type="Proteomes" id="UP000832011">
    <property type="component" value="Chromosome"/>
</dbReference>
<keyword evidence="7" id="KW-1185">Reference proteome</keyword>
<dbReference type="EMBL" id="CP091511">
    <property type="protein sequence ID" value="UOO87976.1"/>
    <property type="molecule type" value="Genomic_DNA"/>
</dbReference>
<protein>
    <recommendedName>
        <fullName evidence="2">Putative 8-amino-7-oxononanoate synthase</fullName>
    </recommendedName>
</protein>
<evidence type="ECO:0000256" key="4">
    <source>
        <dbReference type="ARBA" id="ARBA00022898"/>
    </source>
</evidence>
<dbReference type="InterPro" id="IPR015422">
    <property type="entry name" value="PyrdxlP-dep_Trfase_small"/>
</dbReference>
<dbReference type="InterPro" id="IPR015421">
    <property type="entry name" value="PyrdxlP-dep_Trfase_major"/>
</dbReference>
<evidence type="ECO:0000256" key="1">
    <source>
        <dbReference type="ARBA" id="ARBA00001933"/>
    </source>
</evidence>
<proteinExistence type="predicted"/>
<evidence type="ECO:0000256" key="2">
    <source>
        <dbReference type="ARBA" id="ARBA00021531"/>
    </source>
</evidence>
<dbReference type="SUPFAM" id="SSF53383">
    <property type="entry name" value="PLP-dependent transferases"/>
    <property type="match status" value="1"/>
</dbReference>
<keyword evidence="4" id="KW-0663">Pyridoxal phosphate</keyword>
<reference evidence="6 7" key="1">
    <citation type="journal article" date="2022" name="Res Sq">
        <title>Evolution of multicellular longitudinally dividing oral cavity symbionts (Neisseriaceae).</title>
        <authorList>
            <person name="Nyongesa S."/>
            <person name="Weber P."/>
            <person name="Bernet E."/>
            <person name="Pullido F."/>
            <person name="Nieckarz M."/>
            <person name="Delaby M."/>
            <person name="Nieves C."/>
            <person name="Viehboeck T."/>
            <person name="Krause N."/>
            <person name="Rivera-Millot A."/>
            <person name="Nakamura A."/>
            <person name="Vischer N."/>
            <person name="VanNieuwenhze M."/>
            <person name="Brun Y."/>
            <person name="Cava F."/>
            <person name="Bulgheresi S."/>
            <person name="Veyrier F."/>
        </authorList>
    </citation>
    <scope>NUCLEOTIDE SEQUENCE [LARGE SCALE GENOMIC DNA]</scope>
    <source>
        <strain evidence="6 7">SN4</strain>
    </source>
</reference>
<dbReference type="InterPro" id="IPR004839">
    <property type="entry name" value="Aminotransferase_I/II_large"/>
</dbReference>
<sequence length="384" mass="42452">MTVWNDFLSARMADKIAADNERVLTPMARDGLYAEVAGQRLLNLAGNDYLALGARRDWQHDFAQHIAAPEAYWSSSSSQLLTGHSPSHQQVEQTLARLFGREAALTFASGYQMNFGLLNALADNHTLILADKLVHASMVDGLLIGSAKFLRYRHNDMAHLHALLSQHHSAYERILIVTESIFSMDGDVADLRQLVAYKREFANVALYVDEAHAIGVRGATGLGCAEEQDCLADIDFLVGTFGKALHSVGGYVVCSDLTRQYLINHMRPLIFSTGLPPINMAWTDYVLQRLKDLQAARTHLQHLSQRLIEHIHTHFGDCVSQSHIVPVLCGSNAAALARARALRQHGMLVMAVRPPTVPKNQARLRISLNAGLSVEQLQHLMACL</sequence>
<dbReference type="RefSeq" id="WP_058356585.1">
    <property type="nucleotide sequence ID" value="NZ_CABKVG010000009.1"/>
</dbReference>
<dbReference type="InterPro" id="IPR015424">
    <property type="entry name" value="PyrdxlP-dep_Trfase"/>
</dbReference>